<comment type="caution">
    <text evidence="5">The sequence shown here is derived from an EMBL/GenBank/DDBJ whole genome shotgun (WGS) entry which is preliminary data.</text>
</comment>
<dbReference type="GO" id="GO:0004540">
    <property type="term" value="F:RNA nuclease activity"/>
    <property type="evidence" value="ECO:0007669"/>
    <property type="project" value="InterPro"/>
</dbReference>
<evidence type="ECO:0000259" key="3">
    <source>
        <dbReference type="Pfam" id="PF14418"/>
    </source>
</evidence>
<protein>
    <recommendedName>
        <fullName evidence="6">NYN domain-containing protein</fullName>
    </recommendedName>
</protein>
<dbReference type="GO" id="GO:0010468">
    <property type="term" value="P:regulation of gene expression"/>
    <property type="evidence" value="ECO:0007669"/>
    <property type="project" value="InterPro"/>
</dbReference>
<evidence type="ECO:0000313" key="5">
    <source>
        <dbReference type="EMBL" id="KZN04888.1"/>
    </source>
</evidence>
<dbReference type="InterPro" id="IPR021139">
    <property type="entry name" value="NYN"/>
</dbReference>
<organism evidence="5">
    <name type="scientific">Daucus carota subsp. sativus</name>
    <name type="common">Carrot</name>
    <dbReference type="NCBI Taxonomy" id="79200"/>
    <lineage>
        <taxon>Eukaryota</taxon>
        <taxon>Viridiplantae</taxon>
        <taxon>Streptophyta</taxon>
        <taxon>Embryophyta</taxon>
        <taxon>Tracheophyta</taxon>
        <taxon>Spermatophyta</taxon>
        <taxon>Magnoliopsida</taxon>
        <taxon>eudicotyledons</taxon>
        <taxon>Gunneridae</taxon>
        <taxon>Pentapetalae</taxon>
        <taxon>asterids</taxon>
        <taxon>campanulids</taxon>
        <taxon>Apiales</taxon>
        <taxon>Apiaceae</taxon>
        <taxon>Apioideae</taxon>
        <taxon>Scandiceae</taxon>
        <taxon>Daucinae</taxon>
        <taxon>Daucus</taxon>
        <taxon>Daucus sect. Daucus</taxon>
    </lineage>
</organism>
<dbReference type="STRING" id="79200.A0A169WNS4"/>
<dbReference type="AlphaFoldDB" id="A0A169WNS4"/>
<dbReference type="Gramene" id="KZN04888">
    <property type="protein sequence ID" value="KZN04888"/>
    <property type="gene ID" value="DCAR_005725"/>
</dbReference>
<feature type="domain" description="NYN" evidence="2">
    <location>
        <begin position="1"/>
        <end position="54"/>
    </location>
</feature>
<evidence type="ECO:0000256" key="1">
    <source>
        <dbReference type="SAM" id="MobiDB-lite"/>
    </source>
</evidence>
<reference evidence="5" key="1">
    <citation type="journal article" date="2016" name="Nat. Genet.">
        <title>A high-quality carrot genome assembly provides new insights into carotenoid accumulation and asterid genome evolution.</title>
        <authorList>
            <person name="Iorizzo M."/>
            <person name="Ellison S."/>
            <person name="Senalik D."/>
            <person name="Zeng P."/>
            <person name="Satapoomin P."/>
            <person name="Huang J."/>
            <person name="Bowman M."/>
            <person name="Iovene M."/>
            <person name="Sanseverino W."/>
            <person name="Cavagnaro P."/>
            <person name="Yildiz M."/>
            <person name="Macko-Podgorni A."/>
            <person name="Moranska E."/>
            <person name="Grzebelus E."/>
            <person name="Grzebelus D."/>
            <person name="Ashrafi H."/>
            <person name="Zheng Z."/>
            <person name="Cheng S."/>
            <person name="Spooner D."/>
            <person name="Van Deynze A."/>
            <person name="Simon P."/>
        </authorList>
    </citation>
    <scope>NUCLEOTIDE SEQUENCE [LARGE SCALE GENOMIC DNA]</scope>
    <source>
        <tissue evidence="5">Leaf</tissue>
    </source>
</reference>
<evidence type="ECO:0008006" key="6">
    <source>
        <dbReference type="Google" id="ProtNLM"/>
    </source>
</evidence>
<dbReference type="GO" id="GO:0005777">
    <property type="term" value="C:peroxisome"/>
    <property type="evidence" value="ECO:0007669"/>
    <property type="project" value="InterPro"/>
</dbReference>
<feature type="domain" description="OST-HTH associated" evidence="3">
    <location>
        <begin position="514"/>
        <end position="574"/>
    </location>
</feature>
<feature type="region of interest" description="Disordered" evidence="1">
    <location>
        <begin position="91"/>
        <end position="124"/>
    </location>
</feature>
<gene>
    <name evidence="5" type="ORF">DCAR_005725</name>
</gene>
<dbReference type="InterPro" id="IPR024768">
    <property type="entry name" value="Marf1"/>
</dbReference>
<dbReference type="Pfam" id="PF14418">
    <property type="entry name" value="OHA"/>
    <property type="match status" value="1"/>
</dbReference>
<dbReference type="EMBL" id="LNRQ01000002">
    <property type="protein sequence ID" value="KZN04888.1"/>
    <property type="molecule type" value="Genomic_DNA"/>
</dbReference>
<feature type="compositionally biased region" description="Low complexity" evidence="1">
    <location>
        <begin position="277"/>
        <end position="286"/>
    </location>
</feature>
<name>A0A169WNS4_DAUCS</name>
<dbReference type="InterPro" id="IPR056042">
    <property type="entry name" value="DUF7625"/>
</dbReference>
<feature type="compositionally biased region" description="Polar residues" evidence="1">
    <location>
        <begin position="310"/>
        <end position="323"/>
    </location>
</feature>
<dbReference type="InterPro" id="IPR025677">
    <property type="entry name" value="OST-HTH-assoc_dom"/>
</dbReference>
<feature type="region of interest" description="Disordered" evidence="1">
    <location>
        <begin position="242"/>
        <end position="326"/>
    </location>
</feature>
<sequence>MLFWAVDNPSPANYLLISGDRDFSNALHQLRMRRYNILLAQPEQASAALVAAAKVLWPWTSLLSGGLPLSSGDVFLFVSLSNRSNPAVLQGSVHNHLPKVHSVKSKPENDDTNNKPKFGSEGSNQLTSGFLSGGLPLGSGELSKSDSAAFQGVVHSSLLKVQPLNSKPVNSDANSNPKFVSKGLNQPTTRTSSMPVWVPKNKVKIKSASAKDFYAAPHEFFRKSEPPNPTNYFSANVKFSNSEQSENCDNSSNIQKRSSQCTRPQTSFAAPAKFSMPNSSNNASPPGVQEPDASIFSYQPPKNVPDIGTLSISGNNSNTSNPSIPDINCGGNLIPKSLGTPLLAMSHLPPHGAGNFDTSQPISCNMLSDRNPHVHEVPAMSFSKINPTTGIDGVQCYQLSSEFIQGAIGVILIALDSLKKDKIVPTAENIKDCIRYGNLEFQNTDVDRALGFALDQEMIMKTRIGVVELYVGRNEKVWNCLNPLGGNPSKYSDATWDEIKQFLTSSAGLSAITVSKCRYEAALILKSKCLKNYVLGEVLQILNMMITVKRWIIPCQSGWQPLVVTIAESSSDKSTDTSIYPALDEYHRPLKKKVYGLCKHEKEVIKRRLSQSVYPGSLTYSIFLYFYSADWKTLFPLQYHTPGGIAYEEDLN</sequence>
<dbReference type="PANTHER" id="PTHR14379:SF3">
    <property type="entry name" value="MEIOSIS REGULATOR AND MRNA STABILITY FACTOR 1"/>
    <property type="match status" value="1"/>
</dbReference>
<feature type="compositionally biased region" description="Basic and acidic residues" evidence="1">
    <location>
        <begin position="105"/>
        <end position="114"/>
    </location>
</feature>
<feature type="compositionally biased region" description="Polar residues" evidence="1">
    <location>
        <begin position="242"/>
        <end position="268"/>
    </location>
</feature>
<evidence type="ECO:0000259" key="2">
    <source>
        <dbReference type="Pfam" id="PF01936"/>
    </source>
</evidence>
<evidence type="ECO:0000259" key="4">
    <source>
        <dbReference type="Pfam" id="PF24620"/>
    </source>
</evidence>
<accession>A0A169WNS4</accession>
<feature type="region of interest" description="Disordered" evidence="1">
    <location>
        <begin position="164"/>
        <end position="193"/>
    </location>
</feature>
<dbReference type="Pfam" id="PF24620">
    <property type="entry name" value="DUF7625"/>
    <property type="match status" value="1"/>
</dbReference>
<proteinExistence type="predicted"/>
<feature type="domain" description="DUF7625" evidence="4">
    <location>
        <begin position="398"/>
        <end position="487"/>
    </location>
</feature>
<dbReference type="PANTHER" id="PTHR14379">
    <property type="entry name" value="LIMKAIN B LKAP"/>
    <property type="match status" value="1"/>
</dbReference>
<dbReference type="Pfam" id="PF01936">
    <property type="entry name" value="NYN"/>
    <property type="match status" value="1"/>
</dbReference>